<accession>A0ABW7TTT4</accession>
<organism evidence="1 2">
    <name type="scientific">Nocardia carnea</name>
    <dbReference type="NCBI Taxonomy" id="37328"/>
    <lineage>
        <taxon>Bacteria</taxon>
        <taxon>Bacillati</taxon>
        <taxon>Actinomycetota</taxon>
        <taxon>Actinomycetes</taxon>
        <taxon>Mycobacteriales</taxon>
        <taxon>Nocardiaceae</taxon>
        <taxon>Nocardia</taxon>
    </lineage>
</organism>
<reference evidence="1 2" key="1">
    <citation type="submission" date="2024-10" db="EMBL/GenBank/DDBJ databases">
        <title>The Natural Products Discovery Center: Release of the First 8490 Sequenced Strains for Exploring Actinobacteria Biosynthetic Diversity.</title>
        <authorList>
            <person name="Kalkreuter E."/>
            <person name="Kautsar S.A."/>
            <person name="Yang D."/>
            <person name="Bader C.D."/>
            <person name="Teijaro C.N."/>
            <person name="Fluegel L."/>
            <person name="Davis C.M."/>
            <person name="Simpson J.R."/>
            <person name="Lauterbach L."/>
            <person name="Steele A.D."/>
            <person name="Gui C."/>
            <person name="Meng S."/>
            <person name="Li G."/>
            <person name="Viehrig K."/>
            <person name="Ye F."/>
            <person name="Su P."/>
            <person name="Kiefer A.F."/>
            <person name="Nichols A."/>
            <person name="Cepeda A.J."/>
            <person name="Yan W."/>
            <person name="Fan B."/>
            <person name="Jiang Y."/>
            <person name="Adhikari A."/>
            <person name="Zheng C.-J."/>
            <person name="Schuster L."/>
            <person name="Cowan T.M."/>
            <person name="Smanski M.J."/>
            <person name="Chevrette M.G."/>
            <person name="De Carvalho L.P.S."/>
            <person name="Shen B."/>
        </authorList>
    </citation>
    <scope>NUCLEOTIDE SEQUENCE [LARGE SCALE GENOMIC DNA]</scope>
    <source>
        <strain evidence="1 2">NPDC020568</strain>
    </source>
</reference>
<evidence type="ECO:0000313" key="1">
    <source>
        <dbReference type="EMBL" id="MFI1463597.1"/>
    </source>
</evidence>
<keyword evidence="2" id="KW-1185">Reference proteome</keyword>
<comment type="caution">
    <text evidence="1">The sequence shown here is derived from an EMBL/GenBank/DDBJ whole genome shotgun (WGS) entry which is preliminary data.</text>
</comment>
<dbReference type="GeneID" id="93509766"/>
<sequence length="42" mass="4589">MGPPILLYHVGLYDNPGQLSIQVVGCGHEYRFGLMVSDAVLE</sequence>
<name>A0ABW7TTT4_9NOCA</name>
<gene>
    <name evidence="1" type="ORF">ACH4WX_23005</name>
</gene>
<protein>
    <submittedName>
        <fullName evidence="1">Uncharacterized protein</fullName>
    </submittedName>
</protein>
<proteinExistence type="predicted"/>
<dbReference type="RefSeq" id="WP_255218555.1">
    <property type="nucleotide sequence ID" value="NZ_JBIRUQ010000006.1"/>
</dbReference>
<dbReference type="EMBL" id="JBIRUQ010000006">
    <property type="protein sequence ID" value="MFI1463597.1"/>
    <property type="molecule type" value="Genomic_DNA"/>
</dbReference>
<dbReference type="Proteomes" id="UP001611263">
    <property type="component" value="Unassembled WGS sequence"/>
</dbReference>
<evidence type="ECO:0000313" key="2">
    <source>
        <dbReference type="Proteomes" id="UP001611263"/>
    </source>
</evidence>